<comment type="caution">
    <text evidence="1">The sequence shown here is derived from an EMBL/GenBank/DDBJ whole genome shotgun (WGS) entry which is preliminary data.</text>
</comment>
<sequence>MKAKTKMAFYAILSLSGLLMGYLYWLSQRPVEIVAVHEDGNHSYVLVNNFPFTFKGKLNWWLENKTMLKKQYDIPKPSSYGSSTVIFWIFGEGYKEEGKYDRFCFEDMKTKFNCIEKEAVFSVSESKNMGVMFTVKDGTYRLRENGEIAKYIYN</sequence>
<proteinExistence type="predicted"/>
<name>A0ACC5RN48_ENTAG</name>
<evidence type="ECO:0000313" key="1">
    <source>
        <dbReference type="EMBL" id="MBK4726065.1"/>
    </source>
</evidence>
<keyword evidence="2" id="KW-1185">Reference proteome</keyword>
<gene>
    <name evidence="1" type="ORF">JJL49_12560</name>
</gene>
<dbReference type="EMBL" id="JAEOXF010000007">
    <property type="protein sequence ID" value="MBK4726065.1"/>
    <property type="molecule type" value="Genomic_DNA"/>
</dbReference>
<evidence type="ECO:0000313" key="2">
    <source>
        <dbReference type="Proteomes" id="UP000633731"/>
    </source>
</evidence>
<protein>
    <submittedName>
        <fullName evidence="1">DUF943 family protein</fullName>
    </submittedName>
</protein>
<accession>A0ACC5RN48</accession>
<organism evidence="1 2">
    <name type="scientific">Enterobacter agglomerans</name>
    <name type="common">Erwinia herbicola</name>
    <name type="synonym">Pantoea agglomerans</name>
    <dbReference type="NCBI Taxonomy" id="549"/>
    <lineage>
        <taxon>Bacteria</taxon>
        <taxon>Pseudomonadati</taxon>
        <taxon>Pseudomonadota</taxon>
        <taxon>Gammaproteobacteria</taxon>
        <taxon>Enterobacterales</taxon>
        <taxon>Erwiniaceae</taxon>
        <taxon>Pantoea</taxon>
        <taxon>Pantoea agglomerans group</taxon>
    </lineage>
</organism>
<reference evidence="1" key="1">
    <citation type="submission" date="2021-01" db="EMBL/GenBank/DDBJ databases">
        <title>Draft genome of Pantoea agglomerans Eh 335.</title>
        <authorList>
            <person name="Emsley S.A."/>
            <person name="Oline D.K."/>
            <person name="Saw J.H."/>
            <person name="Ushijima B."/>
            <person name="Videau P."/>
            <person name="Koyack M.J."/>
        </authorList>
    </citation>
    <scope>NUCLEOTIDE SEQUENCE</scope>
    <source>
        <strain evidence="1">Eh 335</strain>
    </source>
</reference>
<dbReference type="Proteomes" id="UP000633731">
    <property type="component" value="Unassembled WGS sequence"/>
</dbReference>